<proteinExistence type="predicted"/>
<keyword evidence="4" id="KW-0812">Transmembrane</keyword>
<reference evidence="6" key="1">
    <citation type="submission" date="2022-01" db="EMBL/GenBank/DDBJ databases">
        <authorList>
            <person name="King R."/>
        </authorList>
    </citation>
    <scope>NUCLEOTIDE SEQUENCE</scope>
</reference>
<evidence type="ECO:0000313" key="6">
    <source>
        <dbReference type="EMBL" id="CAG9769656.1"/>
    </source>
</evidence>
<keyword evidence="1" id="KW-0732">Signal</keyword>
<evidence type="ECO:0000313" key="7">
    <source>
        <dbReference type="Proteomes" id="UP001152799"/>
    </source>
</evidence>
<feature type="region of interest" description="Disordered" evidence="3">
    <location>
        <begin position="584"/>
        <end position="603"/>
    </location>
</feature>
<sequence length="611" mass="67942">MDGCIKRFCSLELNRVKKIKVLVWFLVPLLLLPQLDGKLLGDHICQTKITVPQEVLQWELKNRTTRTYKWCMSVPPRCSVYATSLVNETKIAVVDVTKSVEACCEGFKEQNNLCVSQCQKCLNGLCLNGFCVCQIGWNGSQCDTPTASSTPDISSTSIGTISTLSSSTLLTTSATTKNVEPVPKRNKAQTIPATEPANTKRPITKPEELTTPSTQNPYVTLIPITTIKQPSDDGKFTPLSTTSKIINFLENNSARPAIRHPILDDVLNIYKAFMSTTTEDPVLSEDHEGSGARSKSRIEEYDATNTPYFDIKSDVFSTTEYDIFDSKEANRDLSSNIDTQESDLDYRELDLAGAGNISLKNNEENTIDQLDSQLSTTKKSLKVSPSVDDHPIFKENFLENIDDFVGERYEKRSSMENLSDTKLTITEPASKHLIYSICAASLTTFLILVIVVTLYAVRNSKKKVENNKVKKDMATVAVFTTSIFHSPLPDPPAPTFDNPTYLATSDNGNNCILEKNDSIEIQEFSVVFQKPVKPPRLDKQYLYDHPPSTGSYRASSEVDTLSQYNSSQKFAAILEPLYDEIPSKGPNNRIGMDSNSNGDSLYMNTCGRTEF</sequence>
<feature type="transmembrane region" description="Helical" evidence="4">
    <location>
        <begin position="433"/>
        <end position="457"/>
    </location>
</feature>
<dbReference type="InterPro" id="IPR011489">
    <property type="entry name" value="EMI_domain"/>
</dbReference>
<evidence type="ECO:0000256" key="2">
    <source>
        <dbReference type="ARBA" id="ARBA00023157"/>
    </source>
</evidence>
<protein>
    <recommendedName>
        <fullName evidence="5">EMI domain-containing protein</fullName>
    </recommendedName>
</protein>
<keyword evidence="2" id="KW-1015">Disulfide bond</keyword>
<keyword evidence="7" id="KW-1185">Reference proteome</keyword>
<dbReference type="AlphaFoldDB" id="A0A9N9QQE9"/>
<accession>A0A9N9QQE9</accession>
<dbReference type="Proteomes" id="UP001152799">
    <property type="component" value="Chromosome 5"/>
</dbReference>
<evidence type="ECO:0000256" key="4">
    <source>
        <dbReference type="SAM" id="Phobius"/>
    </source>
</evidence>
<evidence type="ECO:0000256" key="1">
    <source>
        <dbReference type="ARBA" id="ARBA00022729"/>
    </source>
</evidence>
<organism evidence="6 7">
    <name type="scientific">Ceutorhynchus assimilis</name>
    <name type="common">cabbage seed weevil</name>
    <dbReference type="NCBI Taxonomy" id="467358"/>
    <lineage>
        <taxon>Eukaryota</taxon>
        <taxon>Metazoa</taxon>
        <taxon>Ecdysozoa</taxon>
        <taxon>Arthropoda</taxon>
        <taxon>Hexapoda</taxon>
        <taxon>Insecta</taxon>
        <taxon>Pterygota</taxon>
        <taxon>Neoptera</taxon>
        <taxon>Endopterygota</taxon>
        <taxon>Coleoptera</taxon>
        <taxon>Polyphaga</taxon>
        <taxon>Cucujiformia</taxon>
        <taxon>Curculionidae</taxon>
        <taxon>Ceutorhynchinae</taxon>
        <taxon>Ceutorhynchus</taxon>
    </lineage>
</organism>
<dbReference type="EMBL" id="OU892281">
    <property type="protein sequence ID" value="CAG9769656.1"/>
    <property type="molecule type" value="Genomic_DNA"/>
</dbReference>
<dbReference type="OrthoDB" id="192253at2759"/>
<keyword evidence="4" id="KW-0472">Membrane</keyword>
<keyword evidence="4" id="KW-1133">Transmembrane helix</keyword>
<dbReference type="Pfam" id="PF07546">
    <property type="entry name" value="EMI"/>
    <property type="match status" value="1"/>
</dbReference>
<evidence type="ECO:0000256" key="3">
    <source>
        <dbReference type="SAM" id="MobiDB-lite"/>
    </source>
</evidence>
<feature type="region of interest" description="Disordered" evidence="3">
    <location>
        <begin position="194"/>
        <end position="215"/>
    </location>
</feature>
<name>A0A9N9QQE9_9CUCU</name>
<feature type="domain" description="EMI" evidence="5">
    <location>
        <begin position="43"/>
        <end position="109"/>
    </location>
</feature>
<gene>
    <name evidence="6" type="ORF">CEUTPL_LOCUS10160</name>
</gene>
<feature type="compositionally biased region" description="Polar residues" evidence="3">
    <location>
        <begin position="593"/>
        <end position="603"/>
    </location>
</feature>
<evidence type="ECO:0000259" key="5">
    <source>
        <dbReference type="Pfam" id="PF07546"/>
    </source>
</evidence>